<evidence type="ECO:0000313" key="9">
    <source>
        <dbReference type="Proteomes" id="UP001174909"/>
    </source>
</evidence>
<dbReference type="GO" id="GO:0008380">
    <property type="term" value="P:RNA splicing"/>
    <property type="evidence" value="ECO:0007669"/>
    <property type="project" value="UniProtKB-KW"/>
</dbReference>
<organism evidence="8 9">
    <name type="scientific">Geodia barretti</name>
    <name type="common">Barrett's horny sponge</name>
    <dbReference type="NCBI Taxonomy" id="519541"/>
    <lineage>
        <taxon>Eukaryota</taxon>
        <taxon>Metazoa</taxon>
        <taxon>Porifera</taxon>
        <taxon>Demospongiae</taxon>
        <taxon>Heteroscleromorpha</taxon>
        <taxon>Tetractinellida</taxon>
        <taxon>Astrophorina</taxon>
        <taxon>Geodiidae</taxon>
        <taxon>Geodia</taxon>
    </lineage>
</organism>
<gene>
    <name evidence="8" type="ORF">GBAR_LOCUS22232</name>
</gene>
<comment type="caution">
    <text evidence="8">The sequence shown here is derived from an EMBL/GenBank/DDBJ whole genome shotgun (WGS) entry which is preliminary data.</text>
</comment>
<dbReference type="Gene3D" id="2.130.10.10">
    <property type="entry name" value="YVTN repeat-like/Quinoprotein amine dehydrogenase"/>
    <property type="match status" value="1"/>
</dbReference>
<keyword evidence="3" id="KW-0747">Spliceosome</keyword>
<dbReference type="GO" id="GO:0005681">
    <property type="term" value="C:spliceosomal complex"/>
    <property type="evidence" value="ECO:0007669"/>
    <property type="project" value="UniProtKB-KW"/>
</dbReference>
<dbReference type="FunFam" id="2.130.10.10:FF:001143">
    <property type="entry name" value="Pre-mRNA-splicing factor rse-1, putative"/>
    <property type="match status" value="1"/>
</dbReference>
<dbReference type="InterPro" id="IPR015943">
    <property type="entry name" value="WD40/YVTN_repeat-like_dom_sf"/>
</dbReference>
<dbReference type="GO" id="GO:0006397">
    <property type="term" value="P:mRNA processing"/>
    <property type="evidence" value="ECO:0007669"/>
    <property type="project" value="UniProtKB-KW"/>
</dbReference>
<name>A0AA35X0R0_GEOBA</name>
<evidence type="ECO:0000256" key="2">
    <source>
        <dbReference type="ARBA" id="ARBA00022664"/>
    </source>
</evidence>
<evidence type="ECO:0000256" key="3">
    <source>
        <dbReference type="ARBA" id="ARBA00022728"/>
    </source>
</evidence>
<feature type="non-terminal residue" evidence="8">
    <location>
        <position position="1"/>
    </location>
</feature>
<dbReference type="Pfam" id="PF10433">
    <property type="entry name" value="Beta-prop_RSE1_1st"/>
    <property type="match status" value="1"/>
</dbReference>
<protein>
    <submittedName>
        <fullName evidence="8">Splicing factor 3B subunit 3</fullName>
    </submittedName>
</protein>
<feature type="compositionally biased region" description="Low complexity" evidence="6">
    <location>
        <begin position="1"/>
        <end position="11"/>
    </location>
</feature>
<proteinExistence type="predicted"/>
<dbReference type="InterPro" id="IPR018846">
    <property type="entry name" value="Beta-prop_RSE1/DDB1/CPSF1_1st"/>
</dbReference>
<keyword evidence="4" id="KW-0508">mRNA splicing</keyword>
<evidence type="ECO:0000256" key="4">
    <source>
        <dbReference type="ARBA" id="ARBA00023187"/>
    </source>
</evidence>
<reference evidence="8" key="1">
    <citation type="submission" date="2023-03" db="EMBL/GenBank/DDBJ databases">
        <authorList>
            <person name="Steffen K."/>
            <person name="Cardenas P."/>
        </authorList>
    </citation>
    <scope>NUCLEOTIDE SEQUENCE</scope>
</reference>
<feature type="region of interest" description="Disordered" evidence="6">
    <location>
        <begin position="1"/>
        <end position="21"/>
    </location>
</feature>
<evidence type="ECO:0000256" key="1">
    <source>
        <dbReference type="ARBA" id="ARBA00004123"/>
    </source>
</evidence>
<keyword evidence="2" id="KW-0507">mRNA processing</keyword>
<accession>A0AA35X0R0</accession>
<comment type="subcellular location">
    <subcellularLocation>
        <location evidence="1">Nucleus</location>
    </subcellularLocation>
</comment>
<evidence type="ECO:0000256" key="6">
    <source>
        <dbReference type="SAM" id="MobiDB-lite"/>
    </source>
</evidence>
<dbReference type="EMBL" id="CASHTH010003069">
    <property type="protein sequence ID" value="CAI8039879.1"/>
    <property type="molecule type" value="Genomic_DNA"/>
</dbReference>
<keyword evidence="9" id="KW-1185">Reference proteome</keyword>
<dbReference type="InterPro" id="IPR050358">
    <property type="entry name" value="RSE1/DDB1/CFT1"/>
</dbReference>
<sequence length="390" mass="43065">VDPTARAASSSVRRREDASVRAHPAEGLLHLPGGARELLRHEAAGDPCGPREDTRAAASGPQHRETALCGLQGDYIVVGADSGRITILEYNPAKNVFEKIHQETFGKSGCRRIVPGQYMAVDPKGRAIMIGAVEKQKLVYILNRDAAARLTISSPLEAHKAHTLVYDIVGVDVGFENPMFACLELDYEEADNDPTGEKAQIAQQMLTFYELDLGLNHVVRKYSEPLEDTANLLIRVPGGSDGPSGILVCCENYLLYKNFGDQPDLRCPIPRRKNDLDDAERSMLFVCSATHKTKHMFFFLLQTEQGDLFKVTLESEEDVVTEIRIKYFDTVAVAAGLCVLRTGFLFCASEFGNQLVSLSSHLPPLFRVSFLSHLPPFPFHSLLLPAISIR</sequence>
<evidence type="ECO:0000256" key="5">
    <source>
        <dbReference type="ARBA" id="ARBA00023242"/>
    </source>
</evidence>
<keyword evidence="5" id="KW-0539">Nucleus</keyword>
<dbReference type="PANTHER" id="PTHR10644">
    <property type="entry name" value="DNA REPAIR/RNA PROCESSING CPSF FAMILY"/>
    <property type="match status" value="1"/>
</dbReference>
<dbReference type="Proteomes" id="UP001174909">
    <property type="component" value="Unassembled WGS sequence"/>
</dbReference>
<evidence type="ECO:0000313" key="8">
    <source>
        <dbReference type="EMBL" id="CAI8039879.1"/>
    </source>
</evidence>
<feature type="domain" description="RSE1/DDB1/CPSF1 first beta-propeller" evidence="7">
    <location>
        <begin position="72"/>
        <end position="356"/>
    </location>
</feature>
<dbReference type="AlphaFoldDB" id="A0AA35X0R0"/>
<evidence type="ECO:0000259" key="7">
    <source>
        <dbReference type="Pfam" id="PF10433"/>
    </source>
</evidence>